<organism evidence="1 2">
    <name type="scientific">Bradyrhizobium zhanjiangense</name>
    <dbReference type="NCBI Taxonomy" id="1325107"/>
    <lineage>
        <taxon>Bacteria</taxon>
        <taxon>Pseudomonadati</taxon>
        <taxon>Pseudomonadota</taxon>
        <taxon>Alphaproteobacteria</taxon>
        <taxon>Hyphomicrobiales</taxon>
        <taxon>Nitrobacteraceae</taxon>
        <taxon>Bradyrhizobium</taxon>
    </lineage>
</organism>
<proteinExistence type="predicted"/>
<keyword evidence="2" id="KW-1185">Reference proteome</keyword>
<gene>
    <name evidence="1" type="ORF">EAS62_30085</name>
</gene>
<comment type="caution">
    <text evidence="1">The sequence shown here is derived from an EMBL/GenBank/DDBJ whole genome shotgun (WGS) entry which is preliminary data.</text>
</comment>
<sequence>MEQIQQKGSRDGNAIFAQMPDRRAAAAPFTPVAFADETVDNVKPAVIGRLDPRRDFAKECLPRSRRKDPM</sequence>
<name>A0ABY0DD72_9BRAD</name>
<evidence type="ECO:0000313" key="1">
    <source>
        <dbReference type="EMBL" id="RXG89742.1"/>
    </source>
</evidence>
<dbReference type="EMBL" id="RDRA01000019">
    <property type="protein sequence ID" value="RXG89742.1"/>
    <property type="molecule type" value="Genomic_DNA"/>
</dbReference>
<accession>A0ABY0DD72</accession>
<reference evidence="1 2" key="1">
    <citation type="submission" date="2018-10" db="EMBL/GenBank/DDBJ databases">
        <title>Bradyrhizobium sp. nov., isolated from effective nodules of peanut in China.</title>
        <authorList>
            <person name="Li Y."/>
        </authorList>
    </citation>
    <scope>NUCLEOTIDE SEQUENCE [LARGE SCALE GENOMIC DNA]</scope>
    <source>
        <strain evidence="1 2">CCBAU 51781</strain>
    </source>
</reference>
<protein>
    <submittedName>
        <fullName evidence="1">Uncharacterized protein</fullName>
    </submittedName>
</protein>
<dbReference type="Proteomes" id="UP000289946">
    <property type="component" value="Unassembled WGS sequence"/>
</dbReference>
<evidence type="ECO:0000313" key="2">
    <source>
        <dbReference type="Proteomes" id="UP000289946"/>
    </source>
</evidence>